<feature type="domain" description="Lipid/polyisoprenoid-binding YceI-like" evidence="1">
    <location>
        <begin position="23"/>
        <end position="186"/>
    </location>
</feature>
<sequence>MKRLVALALAASLSSVAFAASETYVLDTNHTKPRFEYSHFGYSNQVSRFDTVKGTITIDRAAKTGAVDVEIDAKSVDTGYALFNEHIQGEDFFDTAKYPTITFKSSKLKFEGDKVVAVEGNLTIKGITKPVTLTVTSMMCMPHPMAKKDACGANATAQVKRSDFNMAKYTPYVGDDVTLSIPVESIKQ</sequence>
<dbReference type="AlphaFoldDB" id="A0A1J5S0X3"/>
<accession>A0A1J5S0X3</accession>
<reference evidence="2" key="1">
    <citation type="submission" date="2016-10" db="EMBL/GenBank/DDBJ databases">
        <title>Sequence of Gallionella enrichment culture.</title>
        <authorList>
            <person name="Poehlein A."/>
            <person name="Muehling M."/>
            <person name="Daniel R."/>
        </authorList>
    </citation>
    <scope>NUCLEOTIDE SEQUENCE</scope>
</reference>
<protein>
    <submittedName>
        <fullName evidence="2">Protein YceI</fullName>
    </submittedName>
</protein>
<dbReference type="EMBL" id="MLJW01000082">
    <property type="protein sequence ID" value="OIR01635.1"/>
    <property type="molecule type" value="Genomic_DNA"/>
</dbReference>
<dbReference type="PANTHER" id="PTHR34406:SF1">
    <property type="entry name" value="PROTEIN YCEI"/>
    <property type="match status" value="1"/>
</dbReference>
<dbReference type="InterPro" id="IPR036761">
    <property type="entry name" value="TTHA0802/YceI-like_sf"/>
</dbReference>
<dbReference type="SMART" id="SM00867">
    <property type="entry name" value="YceI"/>
    <property type="match status" value="1"/>
</dbReference>
<dbReference type="Gene3D" id="2.40.128.110">
    <property type="entry name" value="Lipid/polyisoprenoid-binding, YceI-like"/>
    <property type="match status" value="1"/>
</dbReference>
<dbReference type="Pfam" id="PF04264">
    <property type="entry name" value="YceI"/>
    <property type="match status" value="1"/>
</dbReference>
<evidence type="ECO:0000313" key="2">
    <source>
        <dbReference type="EMBL" id="OIR01635.1"/>
    </source>
</evidence>
<dbReference type="PANTHER" id="PTHR34406">
    <property type="entry name" value="PROTEIN YCEI"/>
    <property type="match status" value="1"/>
</dbReference>
<organism evidence="2">
    <name type="scientific">mine drainage metagenome</name>
    <dbReference type="NCBI Taxonomy" id="410659"/>
    <lineage>
        <taxon>unclassified sequences</taxon>
        <taxon>metagenomes</taxon>
        <taxon>ecological metagenomes</taxon>
    </lineage>
</organism>
<dbReference type="InterPro" id="IPR007372">
    <property type="entry name" value="Lipid/polyisoprenoid-bd_YceI"/>
</dbReference>
<evidence type="ECO:0000259" key="1">
    <source>
        <dbReference type="SMART" id="SM00867"/>
    </source>
</evidence>
<proteinExistence type="predicted"/>
<gene>
    <name evidence="2" type="primary">yceI_15</name>
    <name evidence="2" type="ORF">GALL_163460</name>
</gene>
<dbReference type="SUPFAM" id="SSF101874">
    <property type="entry name" value="YceI-like"/>
    <property type="match status" value="1"/>
</dbReference>
<comment type="caution">
    <text evidence="2">The sequence shown here is derived from an EMBL/GenBank/DDBJ whole genome shotgun (WGS) entry which is preliminary data.</text>
</comment>
<name>A0A1J5S0X3_9ZZZZ</name>